<dbReference type="RefSeq" id="WP_323305197.1">
    <property type="nucleotide sequence ID" value="NZ_JAYGHX010000004.1"/>
</dbReference>
<evidence type="ECO:0000313" key="2">
    <source>
        <dbReference type="EMBL" id="MEA5391144.1"/>
    </source>
</evidence>
<protein>
    <submittedName>
        <fullName evidence="2">Uncharacterized protein</fullName>
    </submittedName>
</protein>
<reference evidence="2 3" key="1">
    <citation type="submission" date="2023-12" db="EMBL/GenBank/DDBJ databases">
        <title>Baltic Sea Cyanobacteria.</title>
        <authorList>
            <person name="Delbaje E."/>
            <person name="Fewer D.P."/>
            <person name="Shishido T.K."/>
        </authorList>
    </citation>
    <scope>NUCLEOTIDE SEQUENCE [LARGE SCALE GENOMIC DNA]</scope>
    <source>
        <strain evidence="2 3">UHCC 0139</strain>
    </source>
</reference>
<sequence>MSLSRTHPIDESTTSPPTSAPAPDPAFDPAADPELQRALDTLLRIAEQRAEQPEALLDLLRRIEHLHRTIQDGPFRSSLPGDRNGLFTLLAEMESSGGWPYIPRLQLRTFMDLLAPEPEP</sequence>
<comment type="caution">
    <text evidence="2">The sequence shown here is derived from an EMBL/GenBank/DDBJ whole genome shotgun (WGS) entry which is preliminary data.</text>
</comment>
<keyword evidence="3" id="KW-1185">Reference proteome</keyword>
<dbReference type="Proteomes" id="UP001304461">
    <property type="component" value="Unassembled WGS sequence"/>
</dbReference>
<dbReference type="EMBL" id="JAYGHX010000004">
    <property type="protein sequence ID" value="MEA5391144.1"/>
    <property type="molecule type" value="Genomic_DNA"/>
</dbReference>
<proteinExistence type="predicted"/>
<organism evidence="2 3">
    <name type="scientific">Cyanobium gracile UHCC 0139</name>
    <dbReference type="NCBI Taxonomy" id="3110308"/>
    <lineage>
        <taxon>Bacteria</taxon>
        <taxon>Bacillati</taxon>
        <taxon>Cyanobacteriota</taxon>
        <taxon>Cyanophyceae</taxon>
        <taxon>Synechococcales</taxon>
        <taxon>Prochlorococcaceae</taxon>
        <taxon>Cyanobium</taxon>
    </lineage>
</organism>
<evidence type="ECO:0000313" key="3">
    <source>
        <dbReference type="Proteomes" id="UP001304461"/>
    </source>
</evidence>
<accession>A0ABU5RTS2</accession>
<name>A0ABU5RTS2_9CYAN</name>
<gene>
    <name evidence="2" type="ORF">VB738_07690</name>
</gene>
<feature type="region of interest" description="Disordered" evidence="1">
    <location>
        <begin position="1"/>
        <end position="31"/>
    </location>
</feature>
<evidence type="ECO:0000256" key="1">
    <source>
        <dbReference type="SAM" id="MobiDB-lite"/>
    </source>
</evidence>